<sequence>MAYKSPGAADASDCTDSTDSCHPGLPGSPRSPRVTCGPFHAMWDNTKQTCRAMWDNTKQTCRAIWDNTKQTCRVHRLYGTTLNRHAECIGYMGQHFTDMQSA</sequence>
<evidence type="ECO:0000313" key="3">
    <source>
        <dbReference type="Proteomes" id="UP000828390"/>
    </source>
</evidence>
<feature type="region of interest" description="Disordered" evidence="1">
    <location>
        <begin position="1"/>
        <end position="32"/>
    </location>
</feature>
<comment type="caution">
    <text evidence="2">The sequence shown here is derived from an EMBL/GenBank/DDBJ whole genome shotgun (WGS) entry which is preliminary data.</text>
</comment>
<reference evidence="2" key="2">
    <citation type="submission" date="2020-11" db="EMBL/GenBank/DDBJ databases">
        <authorList>
            <person name="McCartney M.A."/>
            <person name="Auch B."/>
            <person name="Kono T."/>
            <person name="Mallez S."/>
            <person name="Becker A."/>
            <person name="Gohl D.M."/>
            <person name="Silverstein K.A.T."/>
            <person name="Koren S."/>
            <person name="Bechman K.B."/>
            <person name="Herman A."/>
            <person name="Abrahante J.E."/>
            <person name="Garbe J."/>
        </authorList>
    </citation>
    <scope>NUCLEOTIDE SEQUENCE</scope>
    <source>
        <strain evidence="2">Duluth1</strain>
        <tissue evidence="2">Whole animal</tissue>
    </source>
</reference>
<dbReference type="Proteomes" id="UP000828390">
    <property type="component" value="Unassembled WGS sequence"/>
</dbReference>
<dbReference type="EMBL" id="JAIWYP010000002">
    <property type="protein sequence ID" value="KAH3874665.1"/>
    <property type="molecule type" value="Genomic_DNA"/>
</dbReference>
<reference evidence="2" key="1">
    <citation type="journal article" date="2019" name="bioRxiv">
        <title>The Genome of the Zebra Mussel, Dreissena polymorpha: A Resource for Invasive Species Research.</title>
        <authorList>
            <person name="McCartney M.A."/>
            <person name="Auch B."/>
            <person name="Kono T."/>
            <person name="Mallez S."/>
            <person name="Zhang Y."/>
            <person name="Obille A."/>
            <person name="Becker A."/>
            <person name="Abrahante J.E."/>
            <person name="Garbe J."/>
            <person name="Badalamenti J.P."/>
            <person name="Herman A."/>
            <person name="Mangelson H."/>
            <person name="Liachko I."/>
            <person name="Sullivan S."/>
            <person name="Sone E.D."/>
            <person name="Koren S."/>
            <person name="Silverstein K.A.T."/>
            <person name="Beckman K.B."/>
            <person name="Gohl D.M."/>
        </authorList>
    </citation>
    <scope>NUCLEOTIDE SEQUENCE</scope>
    <source>
        <strain evidence="2">Duluth1</strain>
        <tissue evidence="2">Whole animal</tissue>
    </source>
</reference>
<organism evidence="2 3">
    <name type="scientific">Dreissena polymorpha</name>
    <name type="common">Zebra mussel</name>
    <name type="synonym">Mytilus polymorpha</name>
    <dbReference type="NCBI Taxonomy" id="45954"/>
    <lineage>
        <taxon>Eukaryota</taxon>
        <taxon>Metazoa</taxon>
        <taxon>Spiralia</taxon>
        <taxon>Lophotrochozoa</taxon>
        <taxon>Mollusca</taxon>
        <taxon>Bivalvia</taxon>
        <taxon>Autobranchia</taxon>
        <taxon>Heteroconchia</taxon>
        <taxon>Euheterodonta</taxon>
        <taxon>Imparidentia</taxon>
        <taxon>Neoheterodontei</taxon>
        <taxon>Myida</taxon>
        <taxon>Dreissenoidea</taxon>
        <taxon>Dreissenidae</taxon>
        <taxon>Dreissena</taxon>
    </lineage>
</organism>
<evidence type="ECO:0000256" key="1">
    <source>
        <dbReference type="SAM" id="MobiDB-lite"/>
    </source>
</evidence>
<feature type="compositionally biased region" description="Low complexity" evidence="1">
    <location>
        <begin position="8"/>
        <end position="21"/>
    </location>
</feature>
<gene>
    <name evidence="2" type="ORF">DPMN_037916</name>
</gene>
<dbReference type="AlphaFoldDB" id="A0A9D4RQ81"/>
<proteinExistence type="predicted"/>
<name>A0A9D4RQ81_DREPO</name>
<evidence type="ECO:0000313" key="2">
    <source>
        <dbReference type="EMBL" id="KAH3874665.1"/>
    </source>
</evidence>
<protein>
    <submittedName>
        <fullName evidence="2">Uncharacterized protein</fullName>
    </submittedName>
</protein>
<keyword evidence="3" id="KW-1185">Reference proteome</keyword>
<accession>A0A9D4RQ81</accession>